<keyword evidence="9" id="KW-1185">Reference proteome</keyword>
<evidence type="ECO:0000256" key="2">
    <source>
        <dbReference type="ARBA" id="ARBA00022679"/>
    </source>
</evidence>
<keyword evidence="2 7" id="KW-0808">Transferase</keyword>
<keyword evidence="3 7" id="KW-0547">Nucleotide-binding</keyword>
<feature type="binding site" evidence="7">
    <location>
        <position position="14"/>
    </location>
    <ligand>
        <name>Mg(2+)</name>
        <dbReference type="ChEBI" id="CHEBI:18420"/>
    </ligand>
</feature>
<comment type="caution">
    <text evidence="7">Lacks conserved residue(s) required for the propagation of feature annotation.</text>
</comment>
<dbReference type="HAMAP" id="MF_00109">
    <property type="entry name" value="Shikimate_kinase"/>
    <property type="match status" value="1"/>
</dbReference>
<comment type="pathway">
    <text evidence="7">Metabolic intermediate biosynthesis; chorismate biosynthesis; chorismate from D-erythrose 4-phosphate and phosphoenolpyruvate: step 5/7.</text>
</comment>
<dbReference type="OrthoDB" id="9800332at2"/>
<feature type="binding site" evidence="7">
    <location>
        <position position="78"/>
    </location>
    <ligand>
        <name>substrate</name>
    </ligand>
</feature>
<dbReference type="EMBL" id="FMYP01000014">
    <property type="protein sequence ID" value="SDC01067.1"/>
    <property type="molecule type" value="Genomic_DNA"/>
</dbReference>
<gene>
    <name evidence="7" type="primary">aroK</name>
    <name evidence="8" type="ORF">SAMN05216323_101446</name>
</gene>
<dbReference type="STRING" id="1640674.SAMN05216323_101446"/>
<evidence type="ECO:0000256" key="3">
    <source>
        <dbReference type="ARBA" id="ARBA00022741"/>
    </source>
</evidence>
<dbReference type="Gene3D" id="3.40.50.300">
    <property type="entry name" value="P-loop containing nucleotide triphosphate hydrolases"/>
    <property type="match status" value="1"/>
</dbReference>
<comment type="similarity">
    <text evidence="7">Belongs to the shikimate kinase family.</text>
</comment>
<dbReference type="Pfam" id="PF01202">
    <property type="entry name" value="SKI"/>
    <property type="match status" value="1"/>
</dbReference>
<evidence type="ECO:0000256" key="5">
    <source>
        <dbReference type="ARBA" id="ARBA00022840"/>
    </source>
</evidence>
<feature type="binding site" evidence="7">
    <location>
        <position position="117"/>
    </location>
    <ligand>
        <name>ATP</name>
        <dbReference type="ChEBI" id="CHEBI:30616"/>
    </ligand>
</feature>
<dbReference type="InterPro" id="IPR000623">
    <property type="entry name" value="Shikimate_kinase/TSH1"/>
</dbReference>
<dbReference type="GO" id="GO:0000287">
    <property type="term" value="F:magnesium ion binding"/>
    <property type="evidence" value="ECO:0007669"/>
    <property type="project" value="UniProtKB-UniRule"/>
</dbReference>
<name>A0A1G6I3E9_9BACT</name>
<dbReference type="AlphaFoldDB" id="A0A1G6I3E9"/>
<dbReference type="GO" id="GO:0005524">
    <property type="term" value="F:ATP binding"/>
    <property type="evidence" value="ECO:0007669"/>
    <property type="project" value="UniProtKB-UniRule"/>
</dbReference>
<keyword evidence="6 7" id="KW-0057">Aromatic amino acid biosynthesis</keyword>
<feature type="binding site" evidence="7">
    <location>
        <position position="32"/>
    </location>
    <ligand>
        <name>substrate</name>
    </ligand>
</feature>
<comment type="subcellular location">
    <subcellularLocation>
        <location evidence="7">Cytoplasm</location>
    </subcellularLocation>
</comment>
<accession>A0A1G6I3E9</accession>
<feature type="binding site" evidence="7">
    <location>
        <begin position="10"/>
        <end position="15"/>
    </location>
    <ligand>
        <name>ATP</name>
        <dbReference type="ChEBI" id="CHEBI:30616"/>
    </ligand>
</feature>
<comment type="subunit">
    <text evidence="7">Monomer.</text>
</comment>
<dbReference type="CDD" id="cd00464">
    <property type="entry name" value="SK"/>
    <property type="match status" value="1"/>
</dbReference>
<dbReference type="PRINTS" id="PR01100">
    <property type="entry name" value="SHIKIMTKNASE"/>
</dbReference>
<dbReference type="Proteomes" id="UP000199452">
    <property type="component" value="Unassembled WGS sequence"/>
</dbReference>
<dbReference type="InterPro" id="IPR031322">
    <property type="entry name" value="Shikimate/glucono_kinase"/>
</dbReference>
<evidence type="ECO:0000256" key="6">
    <source>
        <dbReference type="ARBA" id="ARBA00023141"/>
    </source>
</evidence>
<dbReference type="GO" id="GO:0009423">
    <property type="term" value="P:chorismate biosynthetic process"/>
    <property type="evidence" value="ECO:0007669"/>
    <property type="project" value="UniProtKB-UniRule"/>
</dbReference>
<comment type="catalytic activity">
    <reaction evidence="7">
        <text>shikimate + ATP = 3-phosphoshikimate + ADP + H(+)</text>
        <dbReference type="Rhea" id="RHEA:13121"/>
        <dbReference type="ChEBI" id="CHEBI:15378"/>
        <dbReference type="ChEBI" id="CHEBI:30616"/>
        <dbReference type="ChEBI" id="CHEBI:36208"/>
        <dbReference type="ChEBI" id="CHEBI:145989"/>
        <dbReference type="ChEBI" id="CHEBI:456216"/>
        <dbReference type="EC" id="2.7.1.71"/>
    </reaction>
</comment>
<dbReference type="SUPFAM" id="SSF52540">
    <property type="entry name" value="P-loop containing nucleoside triphosphate hydrolases"/>
    <property type="match status" value="1"/>
</dbReference>
<feature type="binding site" evidence="7">
    <location>
        <position position="139"/>
    </location>
    <ligand>
        <name>substrate</name>
    </ligand>
</feature>
<comment type="function">
    <text evidence="7">Catalyzes the specific phosphorylation of the 3-hydroxyl group of shikimic acid using ATP as a cosubstrate.</text>
</comment>
<keyword evidence="5 7" id="KW-0067">ATP-binding</keyword>
<evidence type="ECO:0000313" key="9">
    <source>
        <dbReference type="Proteomes" id="UP000199452"/>
    </source>
</evidence>
<dbReference type="GO" id="GO:0004765">
    <property type="term" value="F:shikimate kinase activity"/>
    <property type="evidence" value="ECO:0007669"/>
    <property type="project" value="UniProtKB-UniRule"/>
</dbReference>
<keyword evidence="1 7" id="KW-0028">Amino-acid biosynthesis</keyword>
<dbReference type="PANTHER" id="PTHR21087">
    <property type="entry name" value="SHIKIMATE KINASE"/>
    <property type="match status" value="1"/>
</dbReference>
<dbReference type="EC" id="2.7.1.71" evidence="7"/>
<dbReference type="InterPro" id="IPR027417">
    <property type="entry name" value="P-loop_NTPase"/>
</dbReference>
<keyword evidence="7" id="KW-0963">Cytoplasm</keyword>
<evidence type="ECO:0000313" key="8">
    <source>
        <dbReference type="EMBL" id="SDC01067.1"/>
    </source>
</evidence>
<feature type="binding site" evidence="7">
    <location>
        <position position="56"/>
    </location>
    <ligand>
        <name>substrate</name>
    </ligand>
</feature>
<reference evidence="8 9" key="1">
    <citation type="submission" date="2016-09" db="EMBL/GenBank/DDBJ databases">
        <authorList>
            <person name="Capua I."/>
            <person name="De Benedictis P."/>
            <person name="Joannis T."/>
            <person name="Lombin L.H."/>
            <person name="Cattoli G."/>
        </authorList>
    </citation>
    <scope>NUCLEOTIDE SEQUENCE [LARGE SCALE GENOMIC DNA]</scope>
    <source>
        <strain evidence="8 9">A7P-90m</strain>
    </source>
</reference>
<keyword evidence="7" id="KW-0479">Metal-binding</keyword>
<keyword evidence="7" id="KW-0460">Magnesium</keyword>
<dbReference type="UniPathway" id="UPA00053">
    <property type="reaction ID" value="UER00088"/>
</dbReference>
<dbReference type="PANTHER" id="PTHR21087:SF16">
    <property type="entry name" value="SHIKIMATE KINASE 1, CHLOROPLASTIC"/>
    <property type="match status" value="1"/>
</dbReference>
<proteinExistence type="inferred from homology"/>
<protein>
    <recommendedName>
        <fullName evidence="7">Shikimate kinase</fullName>
        <shortName evidence="7">SK</shortName>
        <ecNumber evidence="7">2.7.1.71</ecNumber>
    </recommendedName>
</protein>
<dbReference type="RefSeq" id="WP_092436743.1">
    <property type="nucleotide sequence ID" value="NZ_FMYP01000014.1"/>
</dbReference>
<sequence length="169" mass="18955">MNIFLVGFMASGKTTLGSQLGTLLGMRYVDMDEYIEQKNGDTIRKIFVTKGEAYFRNLEKIALADLTKEDGVIVATGGGSACFHNNIDEMNEHGLTVYLKVSTEELVKRLEATKIDRPLLWGKSSNELTVYITEMLKIREPFYSKAKVVVPSDNPLAEDIVDAIRHHLK</sequence>
<keyword evidence="4 7" id="KW-0418">Kinase</keyword>
<dbReference type="GO" id="GO:0009073">
    <property type="term" value="P:aromatic amino acid family biosynthetic process"/>
    <property type="evidence" value="ECO:0007669"/>
    <property type="project" value="UniProtKB-KW"/>
</dbReference>
<evidence type="ECO:0000256" key="7">
    <source>
        <dbReference type="HAMAP-Rule" id="MF_00109"/>
    </source>
</evidence>
<dbReference type="GO" id="GO:0008652">
    <property type="term" value="P:amino acid biosynthetic process"/>
    <property type="evidence" value="ECO:0007669"/>
    <property type="project" value="UniProtKB-KW"/>
</dbReference>
<evidence type="ECO:0000256" key="1">
    <source>
        <dbReference type="ARBA" id="ARBA00022605"/>
    </source>
</evidence>
<organism evidence="8 9">
    <name type="scientific">Williamwhitmania taraxaci</name>
    <dbReference type="NCBI Taxonomy" id="1640674"/>
    <lineage>
        <taxon>Bacteria</taxon>
        <taxon>Pseudomonadati</taxon>
        <taxon>Bacteroidota</taxon>
        <taxon>Bacteroidia</taxon>
        <taxon>Bacteroidales</taxon>
        <taxon>Williamwhitmaniaceae</taxon>
        <taxon>Williamwhitmania</taxon>
    </lineage>
</organism>
<comment type="cofactor">
    <cofactor evidence="7">
        <name>Mg(2+)</name>
        <dbReference type="ChEBI" id="CHEBI:18420"/>
    </cofactor>
    <text evidence="7">Binds 1 Mg(2+) ion per subunit.</text>
</comment>
<evidence type="ECO:0000256" key="4">
    <source>
        <dbReference type="ARBA" id="ARBA00022777"/>
    </source>
</evidence>
<dbReference type="GO" id="GO:0005829">
    <property type="term" value="C:cytosol"/>
    <property type="evidence" value="ECO:0007669"/>
    <property type="project" value="TreeGrafter"/>
</dbReference>